<dbReference type="EMBL" id="SLUO01000008">
    <property type="protein sequence ID" value="TCL57618.1"/>
    <property type="molecule type" value="Genomic_DNA"/>
</dbReference>
<gene>
    <name evidence="1" type="ORF">EDD76_108153</name>
</gene>
<dbReference type="Proteomes" id="UP000295718">
    <property type="component" value="Unassembled WGS sequence"/>
</dbReference>
<sequence>MKVCSFFGQKEVYNKKLKLKIKKEIEAVLPCDNSFIFYFYLKDNFSYICFRAVKQLQQMHKDKDISIVCVNYRSEDYKDHYFETPMGEMSNLQNYDNSFILHVPGKNDHWYHNSLRVQKWIITESDFVFYYLYDKFSITHMSLLSLLKKQQEQGKIILTDITYKSTQLKVKKIIASLPTDIQYVYTQLNDGTPTSKLSKELGLSVVKLYQKYRTGVRSLSVLKQNVEIEKP</sequence>
<organism evidence="1 2">
    <name type="scientific">Kineothrix alysoides</name>
    <dbReference type="NCBI Taxonomy" id="1469948"/>
    <lineage>
        <taxon>Bacteria</taxon>
        <taxon>Bacillati</taxon>
        <taxon>Bacillota</taxon>
        <taxon>Clostridia</taxon>
        <taxon>Lachnospirales</taxon>
        <taxon>Lachnospiraceae</taxon>
        <taxon>Kineothrix</taxon>
    </lineage>
</organism>
<dbReference type="RefSeq" id="WP_132038530.1">
    <property type="nucleotide sequence ID" value="NZ_SLUO01000008.1"/>
</dbReference>
<comment type="caution">
    <text evidence="1">The sequence shown here is derived from an EMBL/GenBank/DDBJ whole genome shotgun (WGS) entry which is preliminary data.</text>
</comment>
<evidence type="ECO:0000313" key="1">
    <source>
        <dbReference type="EMBL" id="TCL57618.1"/>
    </source>
</evidence>
<evidence type="ECO:0000313" key="2">
    <source>
        <dbReference type="Proteomes" id="UP000295718"/>
    </source>
</evidence>
<keyword evidence="2" id="KW-1185">Reference proteome</keyword>
<reference evidence="1 2" key="1">
    <citation type="submission" date="2019-03" db="EMBL/GenBank/DDBJ databases">
        <title>Genomic Encyclopedia of Type Strains, Phase IV (KMG-IV): sequencing the most valuable type-strain genomes for metagenomic binning, comparative biology and taxonomic classification.</title>
        <authorList>
            <person name="Goeker M."/>
        </authorList>
    </citation>
    <scope>NUCLEOTIDE SEQUENCE [LARGE SCALE GENOMIC DNA]</scope>
    <source>
        <strain evidence="1 2">DSM 100556</strain>
    </source>
</reference>
<protein>
    <submittedName>
        <fullName evidence="1">Uncharacterized protein</fullName>
    </submittedName>
</protein>
<name>A0A4R1QUL4_9FIRM</name>
<accession>A0A4R1QUL4</accession>
<dbReference type="AlphaFoldDB" id="A0A4R1QUL4"/>
<proteinExistence type="predicted"/>